<dbReference type="PIRSF" id="PIRSF035652">
    <property type="entry name" value="CHP02436"/>
    <property type="match status" value="1"/>
</dbReference>
<dbReference type="PANTHER" id="PTHR38471:SF2">
    <property type="entry name" value="FOUR HELIX BUNDLE PROTEIN"/>
    <property type="match status" value="1"/>
</dbReference>
<sequence>MSNEPFDAEQNAVLTKSYKFAVRMLKLYEHLRLTRHEYIVSRQAVRSGTSIGANVEEAVGAISKAEFSAKLSIAYKEARETSYWLRLLHDGEYLETKLFESLHTDCQELCKILFTILRSTGRA</sequence>
<comment type="caution">
    <text evidence="1">The sequence shown here is derived from an EMBL/GenBank/DDBJ whole genome shotgun (WGS) entry which is preliminary data.</text>
</comment>
<dbReference type="InterPro" id="IPR012657">
    <property type="entry name" value="23S_rRNA-intervening_sequence"/>
</dbReference>
<keyword evidence="2" id="KW-1185">Reference proteome</keyword>
<accession>A0ABP7SIS0</accession>
<proteinExistence type="predicted"/>
<name>A0ABP7SIS0_9BACT</name>
<evidence type="ECO:0000313" key="1">
    <source>
        <dbReference type="EMBL" id="GAA4012237.1"/>
    </source>
</evidence>
<dbReference type="SUPFAM" id="SSF158446">
    <property type="entry name" value="IVS-encoded protein-like"/>
    <property type="match status" value="1"/>
</dbReference>
<gene>
    <name evidence="1" type="ORF">GCM10022408_26120</name>
</gene>
<evidence type="ECO:0000313" key="2">
    <source>
        <dbReference type="Proteomes" id="UP001500567"/>
    </source>
</evidence>
<reference evidence="2" key="1">
    <citation type="journal article" date="2019" name="Int. J. Syst. Evol. Microbiol.">
        <title>The Global Catalogue of Microorganisms (GCM) 10K type strain sequencing project: providing services to taxonomists for standard genome sequencing and annotation.</title>
        <authorList>
            <consortium name="The Broad Institute Genomics Platform"/>
            <consortium name="The Broad Institute Genome Sequencing Center for Infectious Disease"/>
            <person name="Wu L."/>
            <person name="Ma J."/>
        </authorList>
    </citation>
    <scope>NUCLEOTIDE SEQUENCE [LARGE SCALE GENOMIC DNA]</scope>
    <source>
        <strain evidence="2">JCM 17224</strain>
    </source>
</reference>
<dbReference type="RefSeq" id="WP_345073584.1">
    <property type="nucleotide sequence ID" value="NZ_BAABDJ010000031.1"/>
</dbReference>
<dbReference type="Gene3D" id="1.20.1440.60">
    <property type="entry name" value="23S rRNA-intervening sequence"/>
    <property type="match status" value="1"/>
</dbReference>
<dbReference type="NCBIfam" id="TIGR02436">
    <property type="entry name" value="four helix bundle protein"/>
    <property type="match status" value="1"/>
</dbReference>
<organism evidence="1 2">
    <name type="scientific">Hymenobacter fastidiosus</name>
    <dbReference type="NCBI Taxonomy" id="486264"/>
    <lineage>
        <taxon>Bacteria</taxon>
        <taxon>Pseudomonadati</taxon>
        <taxon>Bacteroidota</taxon>
        <taxon>Cytophagia</taxon>
        <taxon>Cytophagales</taxon>
        <taxon>Hymenobacteraceae</taxon>
        <taxon>Hymenobacter</taxon>
    </lineage>
</organism>
<dbReference type="EMBL" id="BAABDJ010000031">
    <property type="protein sequence ID" value="GAA4012237.1"/>
    <property type="molecule type" value="Genomic_DNA"/>
</dbReference>
<dbReference type="Pfam" id="PF05635">
    <property type="entry name" value="23S_rRNA_IVP"/>
    <property type="match status" value="1"/>
</dbReference>
<dbReference type="Proteomes" id="UP001500567">
    <property type="component" value="Unassembled WGS sequence"/>
</dbReference>
<dbReference type="InterPro" id="IPR036583">
    <property type="entry name" value="23S_rRNA_IVS_sf"/>
</dbReference>
<dbReference type="PANTHER" id="PTHR38471">
    <property type="entry name" value="FOUR HELIX BUNDLE PROTEIN"/>
    <property type="match status" value="1"/>
</dbReference>
<protein>
    <submittedName>
        <fullName evidence="1">Four helix bundle protein</fullName>
    </submittedName>
</protein>